<protein>
    <submittedName>
        <fullName evidence="1">Uncharacterized protein</fullName>
    </submittedName>
</protein>
<keyword evidence="2" id="KW-1185">Reference proteome</keyword>
<comment type="caution">
    <text evidence="1">The sequence shown here is derived from an EMBL/GenBank/DDBJ whole genome shotgun (WGS) entry which is preliminary data.</text>
</comment>
<proteinExistence type="predicted"/>
<gene>
    <name evidence="1" type="ORF">GCM10009682_12730</name>
</gene>
<name>A0ABN2LLD4_9ACTN</name>
<sequence length="185" mass="19152">MSRRAWVVVAVAVVPVAAGVGAWAWSRAGDEPASGTYTATVRGTNFNGAAFELAGELTVGASGDGLPYKWCLKVGLPAGDPRPGAIWFGSHGSCFGAGRSSPVVTWQESGGEHVLVPLNPPPSVRDSLNSFYATNVDMAEANQPDGGAIRFRVDGDRLTGTIDLTGVAMGNAKRGTYTATLEATR</sequence>
<dbReference type="RefSeq" id="WP_344127239.1">
    <property type="nucleotide sequence ID" value="NZ_BAAALT010000031.1"/>
</dbReference>
<organism evidence="1 2">
    <name type="scientific">Luedemannella flava</name>
    <dbReference type="NCBI Taxonomy" id="349316"/>
    <lineage>
        <taxon>Bacteria</taxon>
        <taxon>Bacillati</taxon>
        <taxon>Actinomycetota</taxon>
        <taxon>Actinomycetes</taxon>
        <taxon>Micromonosporales</taxon>
        <taxon>Micromonosporaceae</taxon>
        <taxon>Luedemannella</taxon>
    </lineage>
</organism>
<accession>A0ABN2LLD4</accession>
<evidence type="ECO:0000313" key="2">
    <source>
        <dbReference type="Proteomes" id="UP001500218"/>
    </source>
</evidence>
<dbReference type="Proteomes" id="UP001500218">
    <property type="component" value="Unassembled WGS sequence"/>
</dbReference>
<dbReference type="EMBL" id="BAAALT010000031">
    <property type="protein sequence ID" value="GAA1792215.1"/>
    <property type="molecule type" value="Genomic_DNA"/>
</dbReference>
<evidence type="ECO:0000313" key="1">
    <source>
        <dbReference type="EMBL" id="GAA1792215.1"/>
    </source>
</evidence>
<reference evidence="1 2" key="1">
    <citation type="journal article" date="2019" name="Int. J. Syst. Evol. Microbiol.">
        <title>The Global Catalogue of Microorganisms (GCM) 10K type strain sequencing project: providing services to taxonomists for standard genome sequencing and annotation.</title>
        <authorList>
            <consortium name="The Broad Institute Genomics Platform"/>
            <consortium name="The Broad Institute Genome Sequencing Center for Infectious Disease"/>
            <person name="Wu L."/>
            <person name="Ma J."/>
        </authorList>
    </citation>
    <scope>NUCLEOTIDE SEQUENCE [LARGE SCALE GENOMIC DNA]</scope>
    <source>
        <strain evidence="1 2">JCM 13250</strain>
    </source>
</reference>